<comment type="caution">
    <text evidence="2">The sequence shown here is derived from an EMBL/GenBank/DDBJ whole genome shotgun (WGS) entry which is preliminary data.</text>
</comment>
<keyword evidence="3" id="KW-1185">Reference proteome</keyword>
<feature type="region of interest" description="Disordered" evidence="1">
    <location>
        <begin position="148"/>
        <end position="168"/>
    </location>
</feature>
<organism evidence="2 3">
    <name type="scientific">Symbiodinium microadriaticum</name>
    <name type="common">Dinoflagellate</name>
    <name type="synonym">Zooxanthella microadriatica</name>
    <dbReference type="NCBI Taxonomy" id="2951"/>
    <lineage>
        <taxon>Eukaryota</taxon>
        <taxon>Sar</taxon>
        <taxon>Alveolata</taxon>
        <taxon>Dinophyceae</taxon>
        <taxon>Suessiales</taxon>
        <taxon>Symbiodiniaceae</taxon>
        <taxon>Symbiodinium</taxon>
    </lineage>
</organism>
<proteinExistence type="predicted"/>
<sequence length="422" mass="44653">MEPDAEITLPRLVLASALDRRAGCRVAPRAGRYSLLELPLARADECTDPPLSDLMVDACDAEGVVTDYHGRITALVHTLAPSHSGSGTAGRAQEQGPSTGNEAKRSAGSATSLGTPRSGAGVVSRDAAWACIVGNLGVGAFIRGGPSGAVDRQATVSPSGKTGPDDGERIQADAFIENGDGGERADLTCTTHTWNVSQMAWWAVCIREQLHDWACQPCCPSSLNLAERGPTAPAASHQWRLVFEELERRLARSATRLVGHVRDEHASSSIVEQRCPLAVRMLDIFAEVAGGSVRELREKATVGERQRDGGQRGSLAKPSTLFRKWSVHTSSGQGACFPTDMRGRMLKRANMLTCEQSEHVQASAASQRKSMTRYSSSGTMTSVLVGRAVKAASPACVSSRTPETLGPAHCKVFRALVSGGGG</sequence>
<dbReference type="AlphaFoldDB" id="A0A1Q9DWY4"/>
<accession>A0A1Q9DWY4</accession>
<evidence type="ECO:0000313" key="2">
    <source>
        <dbReference type="EMBL" id="OLP99659.1"/>
    </source>
</evidence>
<feature type="region of interest" description="Disordered" evidence="1">
    <location>
        <begin position="80"/>
        <end position="118"/>
    </location>
</feature>
<dbReference type="EMBL" id="LSRX01000354">
    <property type="protein sequence ID" value="OLP99659.1"/>
    <property type="molecule type" value="Genomic_DNA"/>
</dbReference>
<evidence type="ECO:0000256" key="1">
    <source>
        <dbReference type="SAM" id="MobiDB-lite"/>
    </source>
</evidence>
<reference evidence="2 3" key="1">
    <citation type="submission" date="2016-02" db="EMBL/GenBank/DDBJ databases">
        <title>Genome analysis of coral dinoflagellate symbionts highlights evolutionary adaptations to a symbiotic lifestyle.</title>
        <authorList>
            <person name="Aranda M."/>
            <person name="Li Y."/>
            <person name="Liew Y.J."/>
            <person name="Baumgarten S."/>
            <person name="Simakov O."/>
            <person name="Wilson M."/>
            <person name="Piel J."/>
            <person name="Ashoor H."/>
            <person name="Bougouffa S."/>
            <person name="Bajic V.B."/>
            <person name="Ryu T."/>
            <person name="Ravasi T."/>
            <person name="Bayer T."/>
            <person name="Micklem G."/>
            <person name="Kim H."/>
            <person name="Bhak J."/>
            <person name="Lajeunesse T.C."/>
            <person name="Voolstra C.R."/>
        </authorList>
    </citation>
    <scope>NUCLEOTIDE SEQUENCE [LARGE SCALE GENOMIC DNA]</scope>
    <source>
        <strain evidence="2 3">CCMP2467</strain>
    </source>
</reference>
<gene>
    <name evidence="2" type="ORF">AK812_SmicGene17761</name>
</gene>
<protein>
    <submittedName>
        <fullName evidence="2">Uncharacterized protein</fullName>
    </submittedName>
</protein>
<evidence type="ECO:0000313" key="3">
    <source>
        <dbReference type="Proteomes" id="UP000186817"/>
    </source>
</evidence>
<dbReference type="Proteomes" id="UP000186817">
    <property type="component" value="Unassembled WGS sequence"/>
</dbReference>
<dbReference type="OrthoDB" id="10285216at2759"/>
<name>A0A1Q9DWY4_SYMMI</name>